<dbReference type="EMBL" id="JAGIYZ010000006">
    <property type="protein sequence ID" value="MBP0463808.1"/>
    <property type="molecule type" value="Genomic_DNA"/>
</dbReference>
<organism evidence="3 4">
    <name type="scientific">Roseomonas nitratireducens</name>
    <dbReference type="NCBI Taxonomy" id="2820810"/>
    <lineage>
        <taxon>Bacteria</taxon>
        <taxon>Pseudomonadati</taxon>
        <taxon>Pseudomonadota</taxon>
        <taxon>Alphaproteobacteria</taxon>
        <taxon>Acetobacterales</taxon>
        <taxon>Roseomonadaceae</taxon>
        <taxon>Roseomonas</taxon>
    </lineage>
</organism>
<evidence type="ECO:0000313" key="3">
    <source>
        <dbReference type="EMBL" id="MBP0463808.1"/>
    </source>
</evidence>
<keyword evidence="4" id="KW-1185">Reference proteome</keyword>
<dbReference type="Proteomes" id="UP000680815">
    <property type="component" value="Unassembled WGS sequence"/>
</dbReference>
<accession>A0ABS4AR23</accession>
<feature type="chain" id="PRO_5046503215" evidence="1">
    <location>
        <begin position="20"/>
        <end position="258"/>
    </location>
</feature>
<protein>
    <submittedName>
        <fullName evidence="3">C39 family peptidase</fullName>
    </submittedName>
</protein>
<feature type="signal peptide" evidence="1">
    <location>
        <begin position="1"/>
        <end position="19"/>
    </location>
</feature>
<comment type="caution">
    <text evidence="3">The sequence shown here is derived from an EMBL/GenBank/DDBJ whole genome shotgun (WGS) entry which is preliminary data.</text>
</comment>
<dbReference type="PROSITE" id="PS51257">
    <property type="entry name" value="PROKAR_LIPOPROTEIN"/>
    <property type="match status" value="1"/>
</dbReference>
<dbReference type="InterPro" id="IPR005074">
    <property type="entry name" value="Peptidase_C39"/>
</dbReference>
<dbReference type="PROSITE" id="PS50990">
    <property type="entry name" value="PEPTIDASE_C39"/>
    <property type="match status" value="1"/>
</dbReference>
<feature type="domain" description="Peptidase C39" evidence="2">
    <location>
        <begin position="69"/>
        <end position="199"/>
    </location>
</feature>
<dbReference type="RefSeq" id="WP_209351197.1">
    <property type="nucleotide sequence ID" value="NZ_JAGIYZ010000006.1"/>
</dbReference>
<name>A0ABS4AR23_9PROT</name>
<dbReference type="Gene3D" id="3.90.70.10">
    <property type="entry name" value="Cysteine proteinases"/>
    <property type="match status" value="1"/>
</dbReference>
<reference evidence="3 4" key="1">
    <citation type="submission" date="2021-03" db="EMBL/GenBank/DDBJ databases">
        <authorList>
            <person name="So Y."/>
        </authorList>
    </citation>
    <scope>NUCLEOTIDE SEQUENCE [LARGE SCALE GENOMIC DNA]</scope>
    <source>
        <strain evidence="3 4">PWR1</strain>
    </source>
</reference>
<dbReference type="CDD" id="cd02423">
    <property type="entry name" value="Peptidase_C39G"/>
    <property type="match status" value="1"/>
</dbReference>
<evidence type="ECO:0000256" key="1">
    <source>
        <dbReference type="SAM" id="SignalP"/>
    </source>
</evidence>
<proteinExistence type="predicted"/>
<sequence length="258" mass="28010">MLPPRIAVLMLPALLAACAAGRGDATLPVEPMRAGQVELSLPDLDTGGANLSVPVRSVLARRFARTIKQRFDFSCGSAALATLLTFHYGMPTGEEAVLRDMIEHGDVERIRSAGFSLLDMQSYLARRGLRSNGYRLPLDRLAEVRVPAIALIDTNGYRHFVVVRGVTADRVLIGDPNLGTRTMPRVRFEEAWNGVLFVILDRPDLGQASFGLAEDWGVRSRAPGLLVRDQMDRGISGLGMPAPLVLNSGVPPTRGFLP</sequence>
<evidence type="ECO:0000313" key="4">
    <source>
        <dbReference type="Proteomes" id="UP000680815"/>
    </source>
</evidence>
<dbReference type="Pfam" id="PF03412">
    <property type="entry name" value="Peptidase_C39"/>
    <property type="match status" value="1"/>
</dbReference>
<keyword evidence="1" id="KW-0732">Signal</keyword>
<evidence type="ECO:0000259" key="2">
    <source>
        <dbReference type="PROSITE" id="PS50990"/>
    </source>
</evidence>
<gene>
    <name evidence="3" type="ORF">J5Y09_07790</name>
</gene>